<evidence type="ECO:0008006" key="4">
    <source>
        <dbReference type="Google" id="ProtNLM"/>
    </source>
</evidence>
<organism evidence="2 3">
    <name type="scientific">Acidihalobacter aeolianus</name>
    <dbReference type="NCBI Taxonomy" id="2792603"/>
    <lineage>
        <taxon>Bacteria</taxon>
        <taxon>Pseudomonadati</taxon>
        <taxon>Pseudomonadota</taxon>
        <taxon>Gammaproteobacteria</taxon>
        <taxon>Chromatiales</taxon>
        <taxon>Ectothiorhodospiraceae</taxon>
        <taxon>Acidihalobacter</taxon>
    </lineage>
</organism>
<dbReference type="EMBL" id="CP017449">
    <property type="protein sequence ID" value="AOV18785.1"/>
    <property type="molecule type" value="Genomic_DNA"/>
</dbReference>
<keyword evidence="1" id="KW-0472">Membrane</keyword>
<feature type="transmembrane region" description="Helical" evidence="1">
    <location>
        <begin position="21"/>
        <end position="40"/>
    </location>
</feature>
<keyword evidence="1" id="KW-0812">Transmembrane</keyword>
<evidence type="ECO:0000313" key="3">
    <source>
        <dbReference type="Proteomes" id="UP000095342"/>
    </source>
</evidence>
<accession>A0A1D8KCU5</accession>
<geneLocation type="plasmid" evidence="3">
    <name>papv6</name>
</geneLocation>
<reference evidence="2 3" key="1">
    <citation type="submission" date="2016-09" db="EMBL/GenBank/DDBJ databases">
        <title>Acidihalobacter prosperus V6 (DSM14174).</title>
        <authorList>
            <person name="Khaleque H.N."/>
            <person name="Ramsay J.P."/>
            <person name="Murphy R.J.T."/>
            <person name="Kaksonen A.H."/>
            <person name="Boxall N.J."/>
            <person name="Watkin E.L.J."/>
        </authorList>
    </citation>
    <scope>NUCLEOTIDE SEQUENCE [LARGE SCALE GENOMIC DNA]</scope>
    <source>
        <strain evidence="2 3">V6</strain>
        <plasmid evidence="3">papv6</plasmid>
    </source>
</reference>
<dbReference type="KEGG" id="aaeo:BJI67_16225"/>
<evidence type="ECO:0000313" key="2">
    <source>
        <dbReference type="EMBL" id="AOV18785.1"/>
    </source>
</evidence>
<protein>
    <recommendedName>
        <fullName evidence="4">Type IV conjugative transfer system protein TraE</fullName>
    </recommendedName>
</protein>
<keyword evidence="3" id="KW-1185">Reference proteome</keyword>
<dbReference type="Pfam" id="PF05309">
    <property type="entry name" value="TraE"/>
    <property type="match status" value="1"/>
</dbReference>
<dbReference type="AlphaFoldDB" id="A0A1D8KCU5"/>
<dbReference type="Proteomes" id="UP000095342">
    <property type="component" value="Plasmid pAPV6"/>
</dbReference>
<sequence>MESTNMKFLSALRNEAKDKRAWFTIAVFLGLINLYQLHMISDLSGRVNNVLIPFGLVRGHVPVKMTADVNIQNAQYLTTLALSDMSLLTTWTPSTVKFQMARFIARLSPDYQGGQETVLLHQAKRDENKAFSQTFFVNGTSVRGNSVTLSGILERWQKGAPESSASMQWTFTYQWVDGIPYISNVSEKEVKSNA</sequence>
<keyword evidence="2" id="KW-0614">Plasmid</keyword>
<name>A0A1D8KCU5_9GAMM</name>
<gene>
    <name evidence="2" type="ORF">BJI67_16225</name>
</gene>
<evidence type="ECO:0000256" key="1">
    <source>
        <dbReference type="SAM" id="Phobius"/>
    </source>
</evidence>
<keyword evidence="1" id="KW-1133">Transmembrane helix</keyword>
<proteinExistence type="predicted"/>
<dbReference type="InterPro" id="IPR007973">
    <property type="entry name" value="Pilus_assembly_TraE"/>
</dbReference>